<protein>
    <submittedName>
        <fullName evidence="1">9181_t:CDS:1</fullName>
    </submittedName>
</protein>
<dbReference type="AlphaFoldDB" id="A0A9N9K789"/>
<organism evidence="1 2">
    <name type="scientific">Dentiscutata erythropus</name>
    <dbReference type="NCBI Taxonomy" id="1348616"/>
    <lineage>
        <taxon>Eukaryota</taxon>
        <taxon>Fungi</taxon>
        <taxon>Fungi incertae sedis</taxon>
        <taxon>Mucoromycota</taxon>
        <taxon>Glomeromycotina</taxon>
        <taxon>Glomeromycetes</taxon>
        <taxon>Diversisporales</taxon>
        <taxon>Gigasporaceae</taxon>
        <taxon>Dentiscutata</taxon>
    </lineage>
</organism>
<proteinExistence type="predicted"/>
<feature type="non-terminal residue" evidence="1">
    <location>
        <position position="48"/>
    </location>
</feature>
<accession>A0A9N9K789</accession>
<dbReference type="EMBL" id="CAJVPY010048732">
    <property type="protein sequence ID" value="CAG8812374.1"/>
    <property type="molecule type" value="Genomic_DNA"/>
</dbReference>
<dbReference type="Proteomes" id="UP000789405">
    <property type="component" value="Unassembled WGS sequence"/>
</dbReference>
<evidence type="ECO:0000313" key="2">
    <source>
        <dbReference type="Proteomes" id="UP000789405"/>
    </source>
</evidence>
<name>A0A9N9K789_9GLOM</name>
<feature type="non-terminal residue" evidence="1">
    <location>
        <position position="1"/>
    </location>
</feature>
<sequence>KPSLLSFFTERLINGYRPTIMLESRTLVVNVLGTLFSSAIESKCDGCF</sequence>
<gene>
    <name evidence="1" type="ORF">DERYTH_LOCUS25612</name>
</gene>
<keyword evidence="2" id="KW-1185">Reference proteome</keyword>
<comment type="caution">
    <text evidence="1">The sequence shown here is derived from an EMBL/GenBank/DDBJ whole genome shotgun (WGS) entry which is preliminary data.</text>
</comment>
<reference evidence="1" key="1">
    <citation type="submission" date="2021-06" db="EMBL/GenBank/DDBJ databases">
        <authorList>
            <person name="Kallberg Y."/>
            <person name="Tangrot J."/>
            <person name="Rosling A."/>
        </authorList>
    </citation>
    <scope>NUCLEOTIDE SEQUENCE</scope>
    <source>
        <strain evidence="1">MA453B</strain>
    </source>
</reference>
<evidence type="ECO:0000313" key="1">
    <source>
        <dbReference type="EMBL" id="CAG8812374.1"/>
    </source>
</evidence>